<keyword evidence="2" id="KW-1185">Reference proteome</keyword>
<reference evidence="1" key="1">
    <citation type="submission" date="2020-08" db="EMBL/GenBank/DDBJ databases">
        <title>Genome public.</title>
        <authorList>
            <person name="Liu C."/>
            <person name="Sun Q."/>
        </authorList>
    </citation>
    <scope>NUCLEOTIDE SEQUENCE</scope>
    <source>
        <strain evidence="1">NSJ-32</strain>
    </source>
</reference>
<sequence>MPDSTSLPAELRHLPLTIFSGNWKTPHVQGIAVDTKREFIYFSFTTMLLKTDLQGTPVGSVTGLTGHLGCLDFCDADGRVYGSLEYKASQAFYIAIFDVSKITEMDMDAERDGIMTTVYLQDVVDDFTADMDGNDVFDGDIAQTPDHRYGCSGIDGVAFGPRFGAPKDSPHDLHVAYGIYGNTERQDNDYQIILRYDTANWREYERPLNQAAPHHSGPAAPEERYFLFTGNTTYGVQNLEYDGYTGNWMVSVYRGTKKSFPNYPLYIIDGSKAPVLGEIKGQPAPESGLLLTLLQDGLYDAASGIYGWEFKQGQTGFFSFDNGYFYICHSESAPDGAQNGTIHLYQWTGESPNPFRLVEA</sequence>
<evidence type="ECO:0000313" key="1">
    <source>
        <dbReference type="EMBL" id="MBC8542642.1"/>
    </source>
</evidence>
<name>A0A926HWE9_9FIRM</name>
<protein>
    <submittedName>
        <fullName evidence="1">Uncharacterized protein</fullName>
    </submittedName>
</protein>
<evidence type="ECO:0000313" key="2">
    <source>
        <dbReference type="Proteomes" id="UP000657006"/>
    </source>
</evidence>
<dbReference type="RefSeq" id="WP_177717322.1">
    <property type="nucleotide sequence ID" value="NZ_JACRSQ010000003.1"/>
</dbReference>
<gene>
    <name evidence="1" type="ORF">H8730_03645</name>
</gene>
<dbReference type="AlphaFoldDB" id="A0A926HWE9"/>
<dbReference type="Proteomes" id="UP000657006">
    <property type="component" value="Unassembled WGS sequence"/>
</dbReference>
<comment type="caution">
    <text evidence="1">The sequence shown here is derived from an EMBL/GenBank/DDBJ whole genome shotgun (WGS) entry which is preliminary data.</text>
</comment>
<accession>A0A926HWE9</accession>
<organism evidence="1 2">
    <name type="scientific">Bianquea renquensis</name>
    <dbReference type="NCBI Taxonomy" id="2763661"/>
    <lineage>
        <taxon>Bacteria</taxon>
        <taxon>Bacillati</taxon>
        <taxon>Bacillota</taxon>
        <taxon>Clostridia</taxon>
        <taxon>Eubacteriales</taxon>
        <taxon>Bianqueaceae</taxon>
        <taxon>Bianquea</taxon>
    </lineage>
</organism>
<dbReference type="EMBL" id="JACRSQ010000003">
    <property type="protein sequence ID" value="MBC8542642.1"/>
    <property type="molecule type" value="Genomic_DNA"/>
</dbReference>
<proteinExistence type="predicted"/>